<gene>
    <name evidence="1" type="ORF">HAX54_034346</name>
</gene>
<accession>A0ABS8VEK6</accession>
<reference evidence="1 2" key="1">
    <citation type="journal article" date="2021" name="BMC Genomics">
        <title>Datura genome reveals duplications of psychoactive alkaloid biosynthetic genes and high mutation rate following tissue culture.</title>
        <authorList>
            <person name="Rajewski A."/>
            <person name="Carter-House D."/>
            <person name="Stajich J."/>
            <person name="Litt A."/>
        </authorList>
    </citation>
    <scope>NUCLEOTIDE SEQUENCE [LARGE SCALE GENOMIC DNA]</scope>
    <source>
        <strain evidence="1">AR-01</strain>
    </source>
</reference>
<evidence type="ECO:0000313" key="1">
    <source>
        <dbReference type="EMBL" id="MCD9645438.1"/>
    </source>
</evidence>
<name>A0ABS8VEK6_DATST</name>
<keyword evidence="2" id="KW-1185">Reference proteome</keyword>
<organism evidence="1 2">
    <name type="scientific">Datura stramonium</name>
    <name type="common">Jimsonweed</name>
    <name type="synonym">Common thornapple</name>
    <dbReference type="NCBI Taxonomy" id="4076"/>
    <lineage>
        <taxon>Eukaryota</taxon>
        <taxon>Viridiplantae</taxon>
        <taxon>Streptophyta</taxon>
        <taxon>Embryophyta</taxon>
        <taxon>Tracheophyta</taxon>
        <taxon>Spermatophyta</taxon>
        <taxon>Magnoliopsida</taxon>
        <taxon>eudicotyledons</taxon>
        <taxon>Gunneridae</taxon>
        <taxon>Pentapetalae</taxon>
        <taxon>asterids</taxon>
        <taxon>lamiids</taxon>
        <taxon>Solanales</taxon>
        <taxon>Solanaceae</taxon>
        <taxon>Solanoideae</taxon>
        <taxon>Datureae</taxon>
        <taxon>Datura</taxon>
    </lineage>
</organism>
<evidence type="ECO:0000313" key="2">
    <source>
        <dbReference type="Proteomes" id="UP000823775"/>
    </source>
</evidence>
<dbReference type="EMBL" id="JACEIK010004432">
    <property type="protein sequence ID" value="MCD9645438.1"/>
    <property type="molecule type" value="Genomic_DNA"/>
</dbReference>
<protein>
    <submittedName>
        <fullName evidence="1">Uncharacterized protein</fullName>
    </submittedName>
</protein>
<proteinExistence type="predicted"/>
<comment type="caution">
    <text evidence="1">The sequence shown here is derived from an EMBL/GenBank/DDBJ whole genome shotgun (WGS) entry which is preliminary data.</text>
</comment>
<sequence length="120" mass="14036">MNLEYEYTHEDASLVALDEGPLSYKSIALVAKLYYEDDEELNFLDIQKNLDVAQAHTSETWLPSGKDNNFSLILRMTLGVKVREVQREQKWRDDLRDKELVYFCGHQVSSECLHLVRVKE</sequence>
<dbReference type="Proteomes" id="UP000823775">
    <property type="component" value="Unassembled WGS sequence"/>
</dbReference>